<proteinExistence type="predicted"/>
<evidence type="ECO:0000313" key="3">
    <source>
        <dbReference type="Proteomes" id="UP001595645"/>
    </source>
</evidence>
<feature type="domain" description="Coenzyme Q-binding protein COQ10 START" evidence="1">
    <location>
        <begin position="79"/>
        <end position="154"/>
    </location>
</feature>
<name>A0ABV7P247_9PSEU</name>
<evidence type="ECO:0000259" key="1">
    <source>
        <dbReference type="Pfam" id="PF03364"/>
    </source>
</evidence>
<dbReference type="Proteomes" id="UP001595645">
    <property type="component" value="Unassembled WGS sequence"/>
</dbReference>
<sequence length="227" mass="25695">MTSARSARFWAENWTVVNKPMRQITVNIIFEKARIDEAYDAVLRWELPAPETGSSWEWDSEASNSAPLITSGVRPRWLDFHTGTLRWNEEIRSHPEDREIRFALTDGDFASFTGRWAFRDAGDGVAVRFEVGFDFGIPSMESILDPIAETAITSTISRAVLGMTPRGHVEHDEFTREETVSRGVLGVAPRGHVEHDEFAREETVSRGVLGVTPRGHVEHDEFTRQDL</sequence>
<evidence type="ECO:0000313" key="2">
    <source>
        <dbReference type="EMBL" id="MFC3452571.1"/>
    </source>
</evidence>
<comment type="caution">
    <text evidence="2">The sequence shown here is derived from an EMBL/GenBank/DDBJ whole genome shotgun (WGS) entry which is preliminary data.</text>
</comment>
<dbReference type="Pfam" id="PF03364">
    <property type="entry name" value="Polyketide_cyc"/>
    <property type="match status" value="1"/>
</dbReference>
<reference evidence="3" key="1">
    <citation type="journal article" date="2019" name="Int. J. Syst. Evol. Microbiol.">
        <title>The Global Catalogue of Microorganisms (GCM) 10K type strain sequencing project: providing services to taxonomists for standard genome sequencing and annotation.</title>
        <authorList>
            <consortium name="The Broad Institute Genomics Platform"/>
            <consortium name="The Broad Institute Genome Sequencing Center for Infectious Disease"/>
            <person name="Wu L."/>
            <person name="Ma J."/>
        </authorList>
    </citation>
    <scope>NUCLEOTIDE SEQUENCE [LARGE SCALE GENOMIC DNA]</scope>
    <source>
        <strain evidence="3">CGMCC 4.7676</strain>
    </source>
</reference>
<dbReference type="EMBL" id="JBHRWK010000038">
    <property type="protein sequence ID" value="MFC3452571.1"/>
    <property type="molecule type" value="Genomic_DNA"/>
</dbReference>
<protein>
    <submittedName>
        <fullName evidence="2">SRPBCC family protein</fullName>
    </submittedName>
</protein>
<keyword evidence="3" id="KW-1185">Reference proteome</keyword>
<organism evidence="2 3">
    <name type="scientific">Amycolatopsis speibonae</name>
    <dbReference type="NCBI Taxonomy" id="1450224"/>
    <lineage>
        <taxon>Bacteria</taxon>
        <taxon>Bacillati</taxon>
        <taxon>Actinomycetota</taxon>
        <taxon>Actinomycetes</taxon>
        <taxon>Pseudonocardiales</taxon>
        <taxon>Pseudonocardiaceae</taxon>
        <taxon>Amycolatopsis</taxon>
    </lineage>
</organism>
<dbReference type="RefSeq" id="WP_378241347.1">
    <property type="nucleotide sequence ID" value="NZ_JBHRWK010000038.1"/>
</dbReference>
<dbReference type="InterPro" id="IPR023393">
    <property type="entry name" value="START-like_dom_sf"/>
</dbReference>
<dbReference type="Gene3D" id="3.30.530.20">
    <property type="match status" value="1"/>
</dbReference>
<gene>
    <name evidence="2" type="ORF">ACFOSH_24295</name>
</gene>
<dbReference type="SUPFAM" id="SSF55961">
    <property type="entry name" value="Bet v1-like"/>
    <property type="match status" value="1"/>
</dbReference>
<dbReference type="InterPro" id="IPR005031">
    <property type="entry name" value="COQ10_START"/>
</dbReference>
<accession>A0ABV7P247</accession>